<organism evidence="1 2">
    <name type="scientific">Pleurodeles waltl</name>
    <name type="common">Iberian ribbed newt</name>
    <dbReference type="NCBI Taxonomy" id="8319"/>
    <lineage>
        <taxon>Eukaryota</taxon>
        <taxon>Metazoa</taxon>
        <taxon>Chordata</taxon>
        <taxon>Craniata</taxon>
        <taxon>Vertebrata</taxon>
        <taxon>Euteleostomi</taxon>
        <taxon>Amphibia</taxon>
        <taxon>Batrachia</taxon>
        <taxon>Caudata</taxon>
        <taxon>Salamandroidea</taxon>
        <taxon>Salamandridae</taxon>
        <taxon>Pleurodelinae</taxon>
        <taxon>Pleurodeles</taxon>
    </lineage>
</organism>
<dbReference type="AlphaFoldDB" id="A0AAV7V6A6"/>
<name>A0AAV7V6A6_PLEWA</name>
<proteinExistence type="predicted"/>
<accession>A0AAV7V6A6</accession>
<keyword evidence="2" id="KW-1185">Reference proteome</keyword>
<evidence type="ECO:0000313" key="2">
    <source>
        <dbReference type="Proteomes" id="UP001066276"/>
    </source>
</evidence>
<reference evidence="1" key="1">
    <citation type="journal article" date="2022" name="bioRxiv">
        <title>Sequencing and chromosome-scale assembly of the giantPleurodeles waltlgenome.</title>
        <authorList>
            <person name="Brown T."/>
            <person name="Elewa A."/>
            <person name="Iarovenko S."/>
            <person name="Subramanian E."/>
            <person name="Araus A.J."/>
            <person name="Petzold A."/>
            <person name="Susuki M."/>
            <person name="Suzuki K.-i.T."/>
            <person name="Hayashi T."/>
            <person name="Toyoda A."/>
            <person name="Oliveira C."/>
            <person name="Osipova E."/>
            <person name="Leigh N.D."/>
            <person name="Simon A."/>
            <person name="Yun M.H."/>
        </authorList>
    </citation>
    <scope>NUCLEOTIDE SEQUENCE</scope>
    <source>
        <strain evidence="1">20211129_DDA</strain>
        <tissue evidence="1">Liver</tissue>
    </source>
</reference>
<evidence type="ECO:0000313" key="1">
    <source>
        <dbReference type="EMBL" id="KAJ1195608.1"/>
    </source>
</evidence>
<comment type="caution">
    <text evidence="1">The sequence shown here is derived from an EMBL/GenBank/DDBJ whole genome shotgun (WGS) entry which is preliminary data.</text>
</comment>
<gene>
    <name evidence="1" type="ORF">NDU88_004885</name>
</gene>
<dbReference type="EMBL" id="JANPWB010000004">
    <property type="protein sequence ID" value="KAJ1195608.1"/>
    <property type="molecule type" value="Genomic_DNA"/>
</dbReference>
<dbReference type="Proteomes" id="UP001066276">
    <property type="component" value="Chromosome 2_2"/>
</dbReference>
<feature type="non-terminal residue" evidence="1">
    <location>
        <position position="1"/>
    </location>
</feature>
<sequence length="71" mass="7642">SVASHSGYCSSTSPECGLALGLLQFYKSRVWPLTRVIAVIQVQTVASHAGYCSSTSPDCGLTLRLLQFYKS</sequence>
<protein>
    <submittedName>
        <fullName evidence="1">Uncharacterized protein</fullName>
    </submittedName>
</protein>
<feature type="non-terminal residue" evidence="1">
    <location>
        <position position="71"/>
    </location>
</feature>